<keyword evidence="3" id="KW-1185">Reference proteome</keyword>
<dbReference type="AlphaFoldDB" id="A0AA41V5T2"/>
<feature type="compositionally biased region" description="Low complexity" evidence="1">
    <location>
        <begin position="38"/>
        <end position="48"/>
    </location>
</feature>
<organism evidence="2 3">
    <name type="scientific">Papaver nudicaule</name>
    <name type="common">Iceland poppy</name>
    <dbReference type="NCBI Taxonomy" id="74823"/>
    <lineage>
        <taxon>Eukaryota</taxon>
        <taxon>Viridiplantae</taxon>
        <taxon>Streptophyta</taxon>
        <taxon>Embryophyta</taxon>
        <taxon>Tracheophyta</taxon>
        <taxon>Spermatophyta</taxon>
        <taxon>Magnoliopsida</taxon>
        <taxon>Ranunculales</taxon>
        <taxon>Papaveraceae</taxon>
        <taxon>Papaveroideae</taxon>
        <taxon>Papaver</taxon>
    </lineage>
</organism>
<reference evidence="2" key="1">
    <citation type="submission" date="2022-03" db="EMBL/GenBank/DDBJ databases">
        <title>A functionally conserved STORR gene fusion in Papaver species that diverged 16.8 million years ago.</title>
        <authorList>
            <person name="Catania T."/>
        </authorList>
    </citation>
    <scope>NUCLEOTIDE SEQUENCE</scope>
    <source>
        <strain evidence="2">S-191538</strain>
    </source>
</reference>
<evidence type="ECO:0000313" key="3">
    <source>
        <dbReference type="Proteomes" id="UP001177140"/>
    </source>
</evidence>
<accession>A0AA41V5T2</accession>
<dbReference type="Proteomes" id="UP001177140">
    <property type="component" value="Unassembled WGS sequence"/>
</dbReference>
<comment type="caution">
    <text evidence="2">The sequence shown here is derived from an EMBL/GenBank/DDBJ whole genome shotgun (WGS) entry which is preliminary data.</text>
</comment>
<feature type="region of interest" description="Disordered" evidence="1">
    <location>
        <begin position="22"/>
        <end position="63"/>
    </location>
</feature>
<protein>
    <submittedName>
        <fullName evidence="2">Uncharacterized protein</fullName>
    </submittedName>
</protein>
<evidence type="ECO:0000256" key="1">
    <source>
        <dbReference type="SAM" id="MobiDB-lite"/>
    </source>
</evidence>
<proteinExistence type="predicted"/>
<dbReference type="EMBL" id="JAJJMA010119315">
    <property type="protein sequence ID" value="MCL7032104.1"/>
    <property type="molecule type" value="Genomic_DNA"/>
</dbReference>
<gene>
    <name evidence="2" type="ORF">MKW94_028527</name>
</gene>
<evidence type="ECO:0000313" key="2">
    <source>
        <dbReference type="EMBL" id="MCL7032104.1"/>
    </source>
</evidence>
<sequence length="79" mass="8451">MASNNGFSWGFSSLASARVCSSDRRTSNTGSHAGSKINGFNGAAGNNNMYQSNDDNREKYNQFKDCQLFNGNTGGNIST</sequence>
<name>A0AA41V5T2_PAPNU</name>